<dbReference type="FunFam" id="3.40.50.1820:FF:000025">
    <property type="entry name" value="putative methylesterase 11, chloroplastic"/>
    <property type="match status" value="1"/>
</dbReference>
<evidence type="ECO:0000259" key="2">
    <source>
        <dbReference type="Pfam" id="PF12697"/>
    </source>
</evidence>
<keyword evidence="4" id="KW-1185">Reference proteome</keyword>
<organism evidence="3 4">
    <name type="scientific">Gossypium tomentosum</name>
    <name type="common">Hawaiian cotton</name>
    <name type="synonym">Gossypium sandvicense</name>
    <dbReference type="NCBI Taxonomy" id="34277"/>
    <lineage>
        <taxon>Eukaryota</taxon>
        <taxon>Viridiplantae</taxon>
        <taxon>Streptophyta</taxon>
        <taxon>Embryophyta</taxon>
        <taxon>Tracheophyta</taxon>
        <taxon>Spermatophyta</taxon>
        <taxon>Magnoliopsida</taxon>
        <taxon>eudicotyledons</taxon>
        <taxon>Gunneridae</taxon>
        <taxon>Pentapetalae</taxon>
        <taxon>rosids</taxon>
        <taxon>malvids</taxon>
        <taxon>Malvales</taxon>
        <taxon>Malvaceae</taxon>
        <taxon>Malvoideae</taxon>
        <taxon>Gossypium</taxon>
    </lineage>
</organism>
<dbReference type="PANTHER" id="PTHR10992">
    <property type="entry name" value="METHYLESTERASE FAMILY MEMBER"/>
    <property type="match status" value="1"/>
</dbReference>
<dbReference type="GO" id="GO:0080032">
    <property type="term" value="F:methyl jasmonate esterase activity"/>
    <property type="evidence" value="ECO:0007669"/>
    <property type="project" value="TreeGrafter"/>
</dbReference>
<evidence type="ECO:0000256" key="1">
    <source>
        <dbReference type="ARBA" id="ARBA00022801"/>
    </source>
</evidence>
<dbReference type="Gene3D" id="3.40.50.1820">
    <property type="entry name" value="alpha/beta hydrolase"/>
    <property type="match status" value="1"/>
</dbReference>
<reference evidence="3 4" key="1">
    <citation type="submission" date="2019-07" db="EMBL/GenBank/DDBJ databases">
        <title>WGS assembly of Gossypium tomentosum.</title>
        <authorList>
            <person name="Chen Z.J."/>
            <person name="Sreedasyam A."/>
            <person name="Ando A."/>
            <person name="Song Q."/>
            <person name="De L."/>
            <person name="Hulse-Kemp A."/>
            <person name="Ding M."/>
            <person name="Ye W."/>
            <person name="Kirkbride R."/>
            <person name="Jenkins J."/>
            <person name="Plott C."/>
            <person name="Lovell J."/>
            <person name="Lin Y.-M."/>
            <person name="Vaughn R."/>
            <person name="Liu B."/>
            <person name="Li W."/>
            <person name="Simpson S."/>
            <person name="Scheffler B."/>
            <person name="Saski C."/>
            <person name="Grover C."/>
            <person name="Hu G."/>
            <person name="Conover J."/>
            <person name="Carlson J."/>
            <person name="Shu S."/>
            <person name="Boston L."/>
            <person name="Williams M."/>
            <person name="Peterson D."/>
            <person name="Mcgee K."/>
            <person name="Jones D."/>
            <person name="Wendel J."/>
            <person name="Stelly D."/>
            <person name="Grimwood J."/>
            <person name="Schmutz J."/>
        </authorList>
    </citation>
    <scope>NUCLEOTIDE SEQUENCE [LARGE SCALE GENOMIC DNA]</scope>
    <source>
        <strain evidence="3">7179.01</strain>
    </source>
</reference>
<dbReference type="Pfam" id="PF12697">
    <property type="entry name" value="Abhydrolase_6"/>
    <property type="match status" value="1"/>
</dbReference>
<dbReference type="InterPro" id="IPR029058">
    <property type="entry name" value="AB_hydrolase_fold"/>
</dbReference>
<dbReference type="GO" id="GO:0009694">
    <property type="term" value="P:jasmonic acid metabolic process"/>
    <property type="evidence" value="ECO:0007669"/>
    <property type="project" value="TreeGrafter"/>
</dbReference>
<feature type="domain" description="AB hydrolase-1" evidence="2">
    <location>
        <begin position="10"/>
        <end position="240"/>
    </location>
</feature>
<dbReference type="GO" id="GO:0080030">
    <property type="term" value="F:methyl indole-3-acetate esterase activity"/>
    <property type="evidence" value="ECO:0007669"/>
    <property type="project" value="TreeGrafter"/>
</dbReference>
<sequence length="255" mass="28453">MSETTEKLHFVMVHGFGHGAWCWYKIRSLLEASDYKVSCIDLKGSGMDPSDPNTIFSFQDYNKPLIDLLSNLPHNEKVILVGHSAGGMSLTYAIHRFSQKIRMAIYVAATMLKHGFVTPQDYEHGDPDLSIYGDVCKMTYGLGADQPPTSMIIKEEFQRKILYHLSPIEDSTLAAMLVRAGPLRALGGDADSVPRVFIKTLQDRVLKQEQQEAMLKKWPPALVFALESDHSPFFSMPTLLFAFLLKAVASIKAAT</sequence>
<dbReference type="InterPro" id="IPR000073">
    <property type="entry name" value="AB_hydrolase_1"/>
</dbReference>
<protein>
    <recommendedName>
        <fullName evidence="2">AB hydrolase-1 domain-containing protein</fullName>
    </recommendedName>
</protein>
<dbReference type="SUPFAM" id="SSF53474">
    <property type="entry name" value="alpha/beta-Hydrolases"/>
    <property type="match status" value="1"/>
</dbReference>
<dbReference type="EMBL" id="CM017612">
    <property type="protein sequence ID" value="TYI34813.1"/>
    <property type="molecule type" value="Genomic_DNA"/>
</dbReference>
<keyword evidence="1" id="KW-0378">Hydrolase</keyword>
<proteinExistence type="predicted"/>
<dbReference type="GO" id="GO:0009696">
    <property type="term" value="P:salicylic acid metabolic process"/>
    <property type="evidence" value="ECO:0007669"/>
    <property type="project" value="TreeGrafter"/>
</dbReference>
<evidence type="ECO:0000313" key="4">
    <source>
        <dbReference type="Proteomes" id="UP000322667"/>
    </source>
</evidence>
<dbReference type="InterPro" id="IPR045889">
    <property type="entry name" value="MES/HNL"/>
</dbReference>
<name>A0A5D2R2Y9_GOSTO</name>
<evidence type="ECO:0000313" key="3">
    <source>
        <dbReference type="EMBL" id="TYI34813.1"/>
    </source>
</evidence>
<dbReference type="Proteomes" id="UP000322667">
    <property type="component" value="Chromosome A03"/>
</dbReference>
<accession>A0A5D2R2Y9</accession>
<dbReference type="GO" id="GO:0080031">
    <property type="term" value="F:methyl salicylate esterase activity"/>
    <property type="evidence" value="ECO:0007669"/>
    <property type="project" value="TreeGrafter"/>
</dbReference>
<gene>
    <name evidence="3" type="ORF">ES332_A03G035200v1</name>
</gene>
<dbReference type="PANTHER" id="PTHR10992:SF1010">
    <property type="entry name" value="METHYLESTERASE 17-LIKE"/>
    <property type="match status" value="1"/>
</dbReference>
<dbReference type="AlphaFoldDB" id="A0A5D2R2Y9"/>